<dbReference type="SUPFAM" id="SSF54631">
    <property type="entry name" value="CBS-domain pair"/>
    <property type="match status" value="1"/>
</dbReference>
<dbReference type="SUPFAM" id="SSF53448">
    <property type="entry name" value="Nucleotide-diphospho-sugar transferases"/>
    <property type="match status" value="1"/>
</dbReference>
<reference evidence="3" key="1">
    <citation type="submission" date="2020-10" db="EMBL/GenBank/DDBJ databases">
        <title>Paenihalocynthiibacter styelae gen. nov., sp. nov., isolated from stalked sea squirt Styela clava.</title>
        <authorList>
            <person name="Kim Y.-O."/>
            <person name="Yoon J.-H."/>
        </authorList>
    </citation>
    <scope>NUCLEOTIDE SEQUENCE</scope>
    <source>
        <strain evidence="3">MYP1-1</strain>
    </source>
</reference>
<feature type="domain" description="CBS" evidence="2">
    <location>
        <begin position="8"/>
        <end position="66"/>
    </location>
</feature>
<organism evidence="3 4">
    <name type="scientific">Halocynthiibacter styelae</name>
    <dbReference type="NCBI Taxonomy" id="2761955"/>
    <lineage>
        <taxon>Bacteria</taxon>
        <taxon>Pseudomonadati</taxon>
        <taxon>Pseudomonadota</taxon>
        <taxon>Alphaproteobacteria</taxon>
        <taxon>Rhodobacterales</taxon>
        <taxon>Paracoccaceae</taxon>
        <taxon>Halocynthiibacter</taxon>
    </lineage>
</organism>
<dbReference type="InterPro" id="IPR046342">
    <property type="entry name" value="CBS_dom_sf"/>
</dbReference>
<dbReference type="Pfam" id="PF00483">
    <property type="entry name" value="NTP_transferase"/>
    <property type="match status" value="1"/>
</dbReference>
<dbReference type="Proteomes" id="UP000640583">
    <property type="component" value="Unassembled WGS sequence"/>
</dbReference>
<evidence type="ECO:0000313" key="4">
    <source>
        <dbReference type="Proteomes" id="UP000640583"/>
    </source>
</evidence>
<sequence>MRLANYNGDDLAALCVREDQTIQDAMRIMSNAGLRLVPVVAAQGGDFVGVIADGDIRRYLSENDDVHIPTSEVVNRSPVKIEADISVVDARAMMIRHGVEYMPLVRNNKIEALFVLWVASDSKSLTAVIMAGGLGKRLAPLTDDCPKPMLELGGKPILSHIIEGLRDQGVTRFVLSTNYLSEMIVNHFGDGAQLGVSISYVHEQKRLGTGGALSLVDVEELSEPFLCLNGDILNDIDVDGLRLQHQSNNWDATMVVRNFNYTVPYGLVKTSPEGDFVEAQEKPTIQFKINAGYYMLSKSVLRKVPEGKFYDLPTLFTDLQQSDMHGGTFVHEGRWIDIGDIAELSRARAIFEGKTS</sequence>
<proteinExistence type="predicted"/>
<dbReference type="Gene3D" id="3.10.580.10">
    <property type="entry name" value="CBS-domain"/>
    <property type="match status" value="1"/>
</dbReference>
<evidence type="ECO:0000256" key="1">
    <source>
        <dbReference type="PROSITE-ProRule" id="PRU00703"/>
    </source>
</evidence>
<name>A0A8J7ISG8_9RHOB</name>
<dbReference type="InterPro" id="IPR050486">
    <property type="entry name" value="Mannose-1P_guanyltransferase"/>
</dbReference>
<dbReference type="RefSeq" id="WP_228849472.1">
    <property type="nucleotide sequence ID" value="NZ_JADCKQ010000011.1"/>
</dbReference>
<protein>
    <submittedName>
        <fullName evidence="3">Nucleotidyltransferase family protein</fullName>
    </submittedName>
</protein>
<dbReference type="InterPro" id="IPR005835">
    <property type="entry name" value="NTP_transferase_dom"/>
</dbReference>
<keyword evidence="4" id="KW-1185">Reference proteome</keyword>
<evidence type="ECO:0000313" key="3">
    <source>
        <dbReference type="EMBL" id="MBI1494721.1"/>
    </source>
</evidence>
<dbReference type="Gene3D" id="3.90.550.10">
    <property type="entry name" value="Spore Coat Polysaccharide Biosynthesis Protein SpsA, Chain A"/>
    <property type="match status" value="1"/>
</dbReference>
<accession>A0A8J7ISG8</accession>
<dbReference type="InterPro" id="IPR029044">
    <property type="entry name" value="Nucleotide-diphossugar_trans"/>
</dbReference>
<dbReference type="CDD" id="cd06426">
    <property type="entry name" value="NTP_transferase_like_2"/>
    <property type="match status" value="1"/>
</dbReference>
<keyword evidence="1" id="KW-0129">CBS domain</keyword>
<dbReference type="PANTHER" id="PTHR22572">
    <property type="entry name" value="SUGAR-1-PHOSPHATE GUANYL TRANSFERASE"/>
    <property type="match status" value="1"/>
</dbReference>
<dbReference type="Pfam" id="PF00571">
    <property type="entry name" value="CBS"/>
    <property type="match status" value="2"/>
</dbReference>
<dbReference type="AlphaFoldDB" id="A0A8J7ISG8"/>
<comment type="caution">
    <text evidence="3">The sequence shown here is derived from an EMBL/GenBank/DDBJ whole genome shotgun (WGS) entry which is preliminary data.</text>
</comment>
<dbReference type="EMBL" id="JADCKQ010000011">
    <property type="protein sequence ID" value="MBI1494721.1"/>
    <property type="molecule type" value="Genomic_DNA"/>
</dbReference>
<dbReference type="PROSITE" id="PS51371">
    <property type="entry name" value="CBS"/>
    <property type="match status" value="1"/>
</dbReference>
<evidence type="ECO:0000259" key="2">
    <source>
        <dbReference type="PROSITE" id="PS51371"/>
    </source>
</evidence>
<dbReference type="InterPro" id="IPR000644">
    <property type="entry name" value="CBS_dom"/>
</dbReference>
<dbReference type="SMART" id="SM00116">
    <property type="entry name" value="CBS"/>
    <property type="match status" value="1"/>
</dbReference>
<gene>
    <name evidence="3" type="ORF">H1D41_13830</name>
</gene>